<dbReference type="EMBL" id="JBBPBN010000005">
    <property type="protein sequence ID" value="KAK9037003.1"/>
    <property type="molecule type" value="Genomic_DNA"/>
</dbReference>
<gene>
    <name evidence="2" type="ORF">V6N11_021926</name>
</gene>
<evidence type="ECO:0000313" key="3">
    <source>
        <dbReference type="Proteomes" id="UP001396334"/>
    </source>
</evidence>
<evidence type="ECO:0000313" key="2">
    <source>
        <dbReference type="EMBL" id="KAK9037003.1"/>
    </source>
</evidence>
<proteinExistence type="predicted"/>
<organism evidence="2 3">
    <name type="scientific">Hibiscus sabdariffa</name>
    <name type="common">roselle</name>
    <dbReference type="NCBI Taxonomy" id="183260"/>
    <lineage>
        <taxon>Eukaryota</taxon>
        <taxon>Viridiplantae</taxon>
        <taxon>Streptophyta</taxon>
        <taxon>Embryophyta</taxon>
        <taxon>Tracheophyta</taxon>
        <taxon>Spermatophyta</taxon>
        <taxon>Magnoliopsida</taxon>
        <taxon>eudicotyledons</taxon>
        <taxon>Gunneridae</taxon>
        <taxon>Pentapetalae</taxon>
        <taxon>rosids</taxon>
        <taxon>malvids</taxon>
        <taxon>Malvales</taxon>
        <taxon>Malvaceae</taxon>
        <taxon>Malvoideae</taxon>
        <taxon>Hibiscus</taxon>
    </lineage>
</organism>
<accession>A0ABR2THN7</accession>
<keyword evidence="3" id="KW-1185">Reference proteome</keyword>
<sequence>MKRHERESTRKLKSLEKEDESSRFLHRSGMMNAIEGGNGRRMGGLYFTANEAKDNKRVSNGDVKIPKMAQTQNEKSRKRGVDAMGDRIRSSWRAVLMEVLRPLKRLLWLARSQVGLTQKWTISLSFPCKVSKWHGSMVILCFGSNEGMNEAWKRKEDTLDLRFEFIEPMLCQNHIE</sequence>
<evidence type="ECO:0000256" key="1">
    <source>
        <dbReference type="SAM" id="MobiDB-lite"/>
    </source>
</evidence>
<feature type="region of interest" description="Disordered" evidence="1">
    <location>
        <begin position="1"/>
        <end position="22"/>
    </location>
</feature>
<dbReference type="Proteomes" id="UP001396334">
    <property type="component" value="Unassembled WGS sequence"/>
</dbReference>
<protein>
    <submittedName>
        <fullName evidence="2">Uncharacterized protein</fullName>
    </submittedName>
</protein>
<reference evidence="2 3" key="1">
    <citation type="journal article" date="2024" name="G3 (Bethesda)">
        <title>Genome assembly of Hibiscus sabdariffa L. provides insights into metabolisms of medicinal natural products.</title>
        <authorList>
            <person name="Kim T."/>
        </authorList>
    </citation>
    <scope>NUCLEOTIDE SEQUENCE [LARGE SCALE GENOMIC DNA]</scope>
    <source>
        <strain evidence="2">TK-2024</strain>
        <tissue evidence="2">Old leaves</tissue>
    </source>
</reference>
<name>A0ABR2THN7_9ROSI</name>
<comment type="caution">
    <text evidence="2">The sequence shown here is derived from an EMBL/GenBank/DDBJ whole genome shotgun (WGS) entry which is preliminary data.</text>
</comment>